<reference evidence="2 3" key="1">
    <citation type="submission" date="2024-04" db="EMBL/GenBank/DDBJ databases">
        <title>genome sequences of Mucor flavus KT1a and Helicostylum pulchrum KT1b strains isolation_sourced from the surface of a dry-aged beef.</title>
        <authorList>
            <person name="Toyotome T."/>
            <person name="Hosono M."/>
            <person name="Torimaru M."/>
            <person name="Fukuda K."/>
            <person name="Mikami N."/>
        </authorList>
    </citation>
    <scope>NUCLEOTIDE SEQUENCE [LARGE SCALE GENOMIC DNA]</scope>
    <source>
        <strain evidence="2 3">KT1b</strain>
    </source>
</reference>
<evidence type="ECO:0000256" key="1">
    <source>
        <dbReference type="SAM" id="MobiDB-lite"/>
    </source>
</evidence>
<comment type="caution">
    <text evidence="2">The sequence shown here is derived from an EMBL/GenBank/DDBJ whole genome shotgun (WGS) entry which is preliminary data.</text>
</comment>
<evidence type="ECO:0000313" key="2">
    <source>
        <dbReference type="EMBL" id="GAA5805826.1"/>
    </source>
</evidence>
<accession>A0ABP9YFU3</accession>
<keyword evidence="3" id="KW-1185">Reference proteome</keyword>
<proteinExistence type="predicted"/>
<organism evidence="2 3">
    <name type="scientific">Helicostylum pulchrum</name>
    <dbReference type="NCBI Taxonomy" id="562976"/>
    <lineage>
        <taxon>Eukaryota</taxon>
        <taxon>Fungi</taxon>
        <taxon>Fungi incertae sedis</taxon>
        <taxon>Mucoromycota</taxon>
        <taxon>Mucoromycotina</taxon>
        <taxon>Mucoromycetes</taxon>
        <taxon>Mucorales</taxon>
        <taxon>Mucorineae</taxon>
        <taxon>Mucoraceae</taxon>
        <taxon>Helicostylum</taxon>
    </lineage>
</organism>
<protein>
    <recommendedName>
        <fullName evidence="4">Zinc-ribbon 15 domain-containing protein</fullName>
    </recommendedName>
</protein>
<dbReference type="Proteomes" id="UP001476247">
    <property type="component" value="Unassembled WGS sequence"/>
</dbReference>
<name>A0ABP9YFU3_9FUNG</name>
<feature type="region of interest" description="Disordered" evidence="1">
    <location>
        <begin position="1"/>
        <end position="23"/>
    </location>
</feature>
<evidence type="ECO:0008006" key="4">
    <source>
        <dbReference type="Google" id="ProtNLM"/>
    </source>
</evidence>
<dbReference type="EMBL" id="BAABUJ010000051">
    <property type="protein sequence ID" value="GAA5805826.1"/>
    <property type="molecule type" value="Genomic_DNA"/>
</dbReference>
<evidence type="ECO:0000313" key="3">
    <source>
        <dbReference type="Proteomes" id="UP001476247"/>
    </source>
</evidence>
<sequence length="102" mass="11690">MAGSFTFVSKPGKKTSMEQASHPCPKCKHNASVQLIRSEKQWIIFNKIISSIMRVQYECSRCSWRNEELPIQTFTFDSKSHSSRLITYFNDSSKSTLSSAVY</sequence>
<gene>
    <name evidence="2" type="ORF">HPULCUR_011352</name>
</gene>